<accession>A0A645A3J8</accession>
<dbReference type="EMBL" id="VSSQ01011809">
    <property type="protein sequence ID" value="MPM47765.1"/>
    <property type="molecule type" value="Genomic_DNA"/>
</dbReference>
<name>A0A645A3J8_9ZZZZ</name>
<evidence type="ECO:0000256" key="1">
    <source>
        <dbReference type="SAM" id="MobiDB-lite"/>
    </source>
</evidence>
<evidence type="ECO:0000313" key="2">
    <source>
        <dbReference type="EMBL" id="MPM47765.1"/>
    </source>
</evidence>
<dbReference type="AlphaFoldDB" id="A0A645A3J8"/>
<organism evidence="2">
    <name type="scientific">bioreactor metagenome</name>
    <dbReference type="NCBI Taxonomy" id="1076179"/>
    <lineage>
        <taxon>unclassified sequences</taxon>
        <taxon>metagenomes</taxon>
        <taxon>ecological metagenomes</taxon>
    </lineage>
</organism>
<protein>
    <submittedName>
        <fullName evidence="2">Uncharacterized protein</fullName>
    </submittedName>
</protein>
<gene>
    <name evidence="2" type="ORF">SDC9_94481</name>
</gene>
<feature type="region of interest" description="Disordered" evidence="1">
    <location>
        <begin position="1"/>
        <end position="26"/>
    </location>
</feature>
<reference evidence="2" key="1">
    <citation type="submission" date="2019-08" db="EMBL/GenBank/DDBJ databases">
        <authorList>
            <person name="Kucharzyk K."/>
            <person name="Murdoch R.W."/>
            <person name="Higgins S."/>
            <person name="Loffler F."/>
        </authorList>
    </citation>
    <scope>NUCLEOTIDE SEQUENCE</scope>
</reference>
<sequence>MNFIDDRGLDPGAPGEGPGPERGADAFGHHHAHFGQNRRQLLASSQLFPDMPVAAVAAGAGHDQVADAAQTRKGLRLAAQRFAQPSHFGDAAGHQRGLGVVAELHAVDDAGGDGDHIFQGAAKLQSDHIAAGVNPEFGVHEGLLDQFGLIRDPAGRHHRGRHLPRHLFGMARAGKHRITHVAEHRGNHFADPEPAVFLDALGDVDQQRPPGGVIAGGQLLQHAAQELRRRRQHREVAAGDGARHVGFKTQLIGKHHAFQEALVAPGGGHLRQVIRERAPHGDFVAVGGEYAGQRAAPAAVAENDGFHNINLPISNGVFP</sequence>
<proteinExistence type="predicted"/>
<comment type="caution">
    <text evidence="2">The sequence shown here is derived from an EMBL/GenBank/DDBJ whole genome shotgun (WGS) entry which is preliminary data.</text>
</comment>